<dbReference type="Proteomes" id="UP000037660">
    <property type="component" value="Unassembled WGS sequence"/>
</dbReference>
<dbReference type="PANTHER" id="PTHR43630">
    <property type="entry name" value="POLY-BETA-1,6-N-ACETYL-D-GLUCOSAMINE SYNTHASE"/>
    <property type="match status" value="1"/>
</dbReference>
<dbReference type="STRING" id="1547922.ISF6_4410"/>
<dbReference type="SUPFAM" id="SSF53448">
    <property type="entry name" value="Nucleotide-diphospho-sugar transferases"/>
    <property type="match status" value="1"/>
</dbReference>
<dbReference type="OrthoDB" id="9815923at2"/>
<keyword evidence="4" id="KW-1185">Reference proteome</keyword>
<protein>
    <submittedName>
        <fullName evidence="3">Glycosyl transferase, group 2 family protein</fullName>
    </submittedName>
</protein>
<dbReference type="Gene3D" id="3.90.550.10">
    <property type="entry name" value="Spore Coat Polysaccharide Biosynthesis Protein SpsA, Chain A"/>
    <property type="match status" value="1"/>
</dbReference>
<comment type="caution">
    <text evidence="3">The sequence shown here is derived from an EMBL/GenBank/DDBJ whole genome shotgun (WGS) entry which is preliminary data.</text>
</comment>
<evidence type="ECO:0000259" key="2">
    <source>
        <dbReference type="Pfam" id="PF00535"/>
    </source>
</evidence>
<reference evidence="3 4" key="2">
    <citation type="journal article" date="2016" name="Science">
        <title>A bacterium that degrades and assimilates poly(ethylene terephthalate).</title>
        <authorList>
            <person name="Yoshida S."/>
            <person name="Hiraga K."/>
            <person name="Takehana T."/>
            <person name="Taniguchi I."/>
            <person name="Yamaji H."/>
            <person name="Maeda Y."/>
            <person name="Toyohara K."/>
            <person name="Miyamoto K."/>
            <person name="Kimura Y."/>
            <person name="Oda K."/>
        </authorList>
    </citation>
    <scope>NUCLEOTIDE SEQUENCE [LARGE SCALE GENOMIC DNA]</scope>
    <source>
        <strain evidence="4">NBRC 110686 / TISTR 2288 / 201-F6</strain>
    </source>
</reference>
<feature type="domain" description="Glycosyltransferase 2-like" evidence="2">
    <location>
        <begin position="6"/>
        <end position="98"/>
    </location>
</feature>
<organism evidence="3 4">
    <name type="scientific">Piscinibacter sakaiensis</name>
    <name type="common">Ideonella sakaiensis</name>
    <dbReference type="NCBI Taxonomy" id="1547922"/>
    <lineage>
        <taxon>Bacteria</taxon>
        <taxon>Pseudomonadati</taxon>
        <taxon>Pseudomonadota</taxon>
        <taxon>Betaproteobacteria</taxon>
        <taxon>Burkholderiales</taxon>
        <taxon>Sphaerotilaceae</taxon>
        <taxon>Piscinibacter</taxon>
    </lineage>
</organism>
<dbReference type="EMBL" id="BBYR01000069">
    <property type="protein sequence ID" value="GAP38216.1"/>
    <property type="molecule type" value="Genomic_DNA"/>
</dbReference>
<dbReference type="GO" id="GO:0016740">
    <property type="term" value="F:transferase activity"/>
    <property type="evidence" value="ECO:0007669"/>
    <property type="project" value="UniProtKB-KW"/>
</dbReference>
<accession>A0A0K8P6I7</accession>
<dbReference type="InterPro" id="IPR001173">
    <property type="entry name" value="Glyco_trans_2-like"/>
</dbReference>
<sequence length="356" mass="38366">MYPLALVMIVRNESRCLARCLDSARPWVDELCVLDTGSTDDTVAIAQAAGARVATFAWEDDFAAARNRALALSAAPWRLVLDADEWIAGGAECLAALRDTAPGFVGLVPVDSEIDDGRGGRLLAPSWLPRLLPAGVGYAGRIHEQPVWSGPRRRLPLRIGHDGYLPQQHAAKRGRNRRLLVQALAEAPGDAYLQYQLGKDHEVDGDVAGAAPHYAAAARGVAAGAAWRHDLVLRWMVTLKRLGRHAEALALAADEQPHWAESPDFHFVLGDLLLDAALADPARALERLPMIEAAWLRAIEIGERPLLPDSVQGRGSYLAAHNLAAFHESLGQAAAAATWRERAAAWRAAAGIPPAR</sequence>
<evidence type="ECO:0000313" key="3">
    <source>
        <dbReference type="EMBL" id="GAP38216.1"/>
    </source>
</evidence>
<comment type="similarity">
    <text evidence="1">Belongs to the glycosyltransferase 2 family. WaaE/KdtX subfamily.</text>
</comment>
<gene>
    <name evidence="3" type="ORF">ISF6_4410</name>
</gene>
<dbReference type="AlphaFoldDB" id="A0A0K8P6I7"/>
<proteinExistence type="inferred from homology"/>
<dbReference type="PANTHER" id="PTHR43630:SF2">
    <property type="entry name" value="GLYCOSYLTRANSFERASE"/>
    <property type="match status" value="1"/>
</dbReference>
<name>A0A0K8P6I7_PISS1</name>
<dbReference type="Pfam" id="PF00535">
    <property type="entry name" value="Glycos_transf_2"/>
    <property type="match status" value="1"/>
</dbReference>
<evidence type="ECO:0000313" key="4">
    <source>
        <dbReference type="Proteomes" id="UP000037660"/>
    </source>
</evidence>
<keyword evidence="3" id="KW-0808">Transferase</keyword>
<dbReference type="InterPro" id="IPR029044">
    <property type="entry name" value="Nucleotide-diphossugar_trans"/>
</dbReference>
<reference evidence="4" key="1">
    <citation type="submission" date="2015-07" db="EMBL/GenBank/DDBJ databases">
        <title>Discovery of a poly(ethylene terephthalate assimilation.</title>
        <authorList>
            <person name="Yoshida S."/>
            <person name="Hiraga K."/>
            <person name="Takehana T."/>
            <person name="Taniguchi I."/>
            <person name="Yamaji H."/>
            <person name="Maeda Y."/>
            <person name="Toyohara K."/>
            <person name="Miyamoto K."/>
            <person name="Kimura Y."/>
            <person name="Oda K."/>
        </authorList>
    </citation>
    <scope>NUCLEOTIDE SEQUENCE [LARGE SCALE GENOMIC DNA]</scope>
    <source>
        <strain evidence="4">NBRC 110686 / TISTR 2288 / 201-F6</strain>
    </source>
</reference>
<evidence type="ECO:0000256" key="1">
    <source>
        <dbReference type="ARBA" id="ARBA00038494"/>
    </source>
</evidence>
<dbReference type="RefSeq" id="WP_054022087.1">
    <property type="nucleotide sequence ID" value="NZ_BBYR01000069.1"/>
</dbReference>